<dbReference type="PATRIC" id="fig|883114.3.peg.1585"/>
<protein>
    <recommendedName>
        <fullName evidence="3">DUF4238 domain-containing protein</fullName>
    </recommendedName>
</protein>
<organism evidence="1 2">
    <name type="scientific">Helcococcus kunzii ATCC 51366</name>
    <dbReference type="NCBI Taxonomy" id="883114"/>
    <lineage>
        <taxon>Bacteria</taxon>
        <taxon>Bacillati</taxon>
        <taxon>Bacillota</taxon>
        <taxon>Tissierellia</taxon>
        <taxon>Tissierellales</taxon>
        <taxon>Peptoniphilaceae</taxon>
        <taxon>Helcococcus</taxon>
    </lineage>
</organism>
<dbReference type="AlphaFoldDB" id="H3NQH7"/>
<dbReference type="OrthoDB" id="581042at2"/>
<dbReference type="GeneID" id="96999530"/>
<dbReference type="STRING" id="883114.HMPREF9709_01588"/>
<dbReference type="Pfam" id="PF14022">
    <property type="entry name" value="DUF4238"/>
    <property type="match status" value="1"/>
</dbReference>
<dbReference type="HOGENOM" id="CLU_068867_0_0_9"/>
<dbReference type="InterPro" id="IPR025332">
    <property type="entry name" value="DUF4238"/>
</dbReference>
<dbReference type="EMBL" id="AGEI01000029">
    <property type="protein sequence ID" value="EHR32307.1"/>
    <property type="molecule type" value="Genomic_DNA"/>
</dbReference>
<comment type="caution">
    <text evidence="1">The sequence shown here is derived from an EMBL/GenBank/DDBJ whole genome shotgun (WGS) entry which is preliminary data.</text>
</comment>
<keyword evidence="2" id="KW-1185">Reference proteome</keyword>
<proteinExistence type="predicted"/>
<dbReference type="RefSeq" id="WP_005399103.1">
    <property type="nucleotide sequence ID" value="NZ_JH601088.1"/>
</dbReference>
<accession>H3NQH7</accession>
<sequence length="346" mass="40934">MTISRNNHYVPQFYLKNWSKDNKNIFVYKTIVPDKRVPIWNLQSIKKTATMRDLYTFYDGLEESDYFEKTFGGIESDVKNIIDDILITNKVNKHHLEKLVKYLTIQLYRTPRGIKLLIDFFERTMKKFSEHEVDNLIQKSINKAKEKYKIKGKLKIRKDLEKIEFVSSFNPTRVKLNSKDNTIEISSVVVRESALNGINFLINYVYENNLKNQKWYLINALPGFSFPTSDNPVITFRKNINEINFTRGWGLENSIIMMPLSPKTILITKQGSDLNLDKSANLAFFQNTIFKIICDNADREIYCEDKNIDITKKRKRLVDREVFIHEEEKKQRFNEMNKEIINKMLV</sequence>
<gene>
    <name evidence="1" type="ORF">HMPREF9709_01588</name>
</gene>
<evidence type="ECO:0008006" key="3">
    <source>
        <dbReference type="Google" id="ProtNLM"/>
    </source>
</evidence>
<evidence type="ECO:0000313" key="2">
    <source>
        <dbReference type="Proteomes" id="UP000004191"/>
    </source>
</evidence>
<dbReference type="Proteomes" id="UP000004191">
    <property type="component" value="Unassembled WGS sequence"/>
</dbReference>
<reference evidence="1 2" key="1">
    <citation type="submission" date="2012-01" db="EMBL/GenBank/DDBJ databases">
        <title>The Genome Sequence of Helcococcus kunzii ATCC 51366.</title>
        <authorList>
            <consortium name="The Broad Institute Genome Sequencing Platform"/>
            <person name="Earl A."/>
            <person name="Ward D."/>
            <person name="Feldgarden M."/>
            <person name="Gevers D."/>
            <person name="Huys G."/>
            <person name="Young S.K."/>
            <person name="Zeng Q."/>
            <person name="Gargeya S."/>
            <person name="Fitzgerald M."/>
            <person name="Haas B."/>
            <person name="Abouelleil A."/>
            <person name="Alvarado L."/>
            <person name="Arachchi H.M."/>
            <person name="Berlin A."/>
            <person name="Chapman S.B."/>
            <person name="Gearin G."/>
            <person name="Goldberg J."/>
            <person name="Griggs A."/>
            <person name="Gujja S."/>
            <person name="Hansen M."/>
            <person name="Heiman D."/>
            <person name="Howarth C."/>
            <person name="Larimer J."/>
            <person name="Lui A."/>
            <person name="MacDonald P.J.P."/>
            <person name="McCowen C."/>
            <person name="Montmayeur A."/>
            <person name="Murphy C."/>
            <person name="Neiman D."/>
            <person name="Pearson M."/>
            <person name="Priest M."/>
            <person name="Roberts A."/>
            <person name="Saif S."/>
            <person name="Shea T."/>
            <person name="Sisk P."/>
            <person name="Stolte C."/>
            <person name="Sykes S."/>
            <person name="Wortman J."/>
            <person name="Nusbaum C."/>
            <person name="Birren B."/>
        </authorList>
    </citation>
    <scope>NUCLEOTIDE SEQUENCE [LARGE SCALE GENOMIC DNA]</scope>
    <source>
        <strain evidence="1 2">ATCC 51366</strain>
    </source>
</reference>
<dbReference type="eggNOG" id="ENOG5033MWD">
    <property type="taxonomic scope" value="Bacteria"/>
</dbReference>
<name>H3NQH7_9FIRM</name>
<evidence type="ECO:0000313" key="1">
    <source>
        <dbReference type="EMBL" id="EHR32307.1"/>
    </source>
</evidence>